<proteinExistence type="predicted"/>
<comment type="caution">
    <text evidence="2">The sequence shown here is derived from an EMBL/GenBank/DDBJ whole genome shotgun (WGS) entry which is preliminary data.</text>
</comment>
<feature type="transmembrane region" description="Helical" evidence="1">
    <location>
        <begin position="26"/>
        <end position="49"/>
    </location>
</feature>
<dbReference type="CTD" id="36340073"/>
<evidence type="ECO:0000313" key="3">
    <source>
        <dbReference type="Proteomes" id="UP000019149"/>
    </source>
</evidence>
<dbReference type="EMBL" id="APAU02000027">
    <property type="protein sequence ID" value="EUB60732.1"/>
    <property type="molecule type" value="Genomic_DNA"/>
</dbReference>
<dbReference type="KEGG" id="egl:EGR_04358"/>
<keyword evidence="1" id="KW-0812">Transmembrane</keyword>
<accession>W6UQY9</accession>
<reference evidence="2 3" key="1">
    <citation type="journal article" date="2013" name="Nat. Genet.">
        <title>The genome of the hydatid tapeworm Echinococcus granulosus.</title>
        <authorList>
            <person name="Zheng H."/>
            <person name="Zhang W."/>
            <person name="Zhang L."/>
            <person name="Zhang Z."/>
            <person name="Li J."/>
            <person name="Lu G."/>
            <person name="Zhu Y."/>
            <person name="Wang Y."/>
            <person name="Huang Y."/>
            <person name="Liu J."/>
            <person name="Kang H."/>
            <person name="Chen J."/>
            <person name="Wang L."/>
            <person name="Chen A."/>
            <person name="Yu S."/>
            <person name="Gao Z."/>
            <person name="Jin L."/>
            <person name="Gu W."/>
            <person name="Wang Z."/>
            <person name="Zhao L."/>
            <person name="Shi B."/>
            <person name="Wen H."/>
            <person name="Lin R."/>
            <person name="Jones M.K."/>
            <person name="Brejova B."/>
            <person name="Vinar T."/>
            <person name="Zhao G."/>
            <person name="McManus D.P."/>
            <person name="Chen Z."/>
            <person name="Zhou Y."/>
            <person name="Wang S."/>
        </authorList>
    </citation>
    <scope>NUCLEOTIDE SEQUENCE [LARGE SCALE GENOMIC DNA]</scope>
</reference>
<organism evidence="2 3">
    <name type="scientific">Echinococcus granulosus</name>
    <name type="common">Hydatid tapeworm</name>
    <dbReference type="NCBI Taxonomy" id="6210"/>
    <lineage>
        <taxon>Eukaryota</taxon>
        <taxon>Metazoa</taxon>
        <taxon>Spiralia</taxon>
        <taxon>Lophotrochozoa</taxon>
        <taxon>Platyhelminthes</taxon>
        <taxon>Cestoda</taxon>
        <taxon>Eucestoda</taxon>
        <taxon>Cyclophyllidea</taxon>
        <taxon>Taeniidae</taxon>
        <taxon>Echinococcus</taxon>
        <taxon>Echinococcus granulosus group</taxon>
    </lineage>
</organism>
<keyword evidence="3" id="KW-1185">Reference proteome</keyword>
<gene>
    <name evidence="2" type="ORF">EGR_04358</name>
</gene>
<dbReference type="GeneID" id="36340073"/>
<sequence length="170" mass="19917">MSNKFSFQNTRALLFCSIKALKKISLLIYLMIVVFFIFWGVGVVVVFFVPTSLRGSLNHNFKTRHSDFVESNLSFTNKWGKEHSRIFLHHLNAGRNDSVQFRQHRLMSQWIFLHATSLINGKFSTVFSKCNTIYKPFLIHPIIHFSTDSFIYSISFHLLIIFHSIHSLLY</sequence>
<dbReference type="AlphaFoldDB" id="W6UQY9"/>
<evidence type="ECO:0000313" key="2">
    <source>
        <dbReference type="EMBL" id="EUB60732.1"/>
    </source>
</evidence>
<dbReference type="Proteomes" id="UP000019149">
    <property type="component" value="Unassembled WGS sequence"/>
</dbReference>
<protein>
    <submittedName>
        <fullName evidence="2">Uncharacterized protein</fullName>
    </submittedName>
</protein>
<keyword evidence="1" id="KW-0472">Membrane</keyword>
<evidence type="ECO:0000256" key="1">
    <source>
        <dbReference type="SAM" id="Phobius"/>
    </source>
</evidence>
<keyword evidence="1" id="KW-1133">Transmembrane helix</keyword>
<dbReference type="RefSeq" id="XP_024351928.1">
    <property type="nucleotide sequence ID" value="XM_024493607.1"/>
</dbReference>
<name>W6UQY9_ECHGR</name>